<feature type="domain" description="DUF3786" evidence="1">
    <location>
        <begin position="20"/>
        <end position="198"/>
    </location>
</feature>
<accession>A0ABZ3JAT7</accession>
<dbReference type="EMBL" id="CP155571">
    <property type="protein sequence ID" value="XFO75119.1"/>
    <property type="molecule type" value="Genomic_DNA"/>
</dbReference>
<evidence type="ECO:0000313" key="3">
    <source>
        <dbReference type="Proteomes" id="UP000216052"/>
    </source>
</evidence>
<protein>
    <recommendedName>
        <fullName evidence="1">DUF3786 domain-containing protein</fullName>
    </recommendedName>
</protein>
<proteinExistence type="predicted"/>
<dbReference type="Proteomes" id="UP000216052">
    <property type="component" value="Chromosome"/>
</dbReference>
<name>A0ABZ3JAT7_SPOA4</name>
<gene>
    <name evidence="2" type="ORF">SPACI_052340</name>
</gene>
<dbReference type="InterPro" id="IPR024264">
    <property type="entry name" value="DUF3786"/>
</dbReference>
<dbReference type="Pfam" id="PF12654">
    <property type="entry name" value="DUF3786"/>
    <property type="match status" value="1"/>
</dbReference>
<organism evidence="2 3">
    <name type="scientific">Sporomusa acidovorans (strain ATCC 49682 / DSM 3132 / Mol)</name>
    <dbReference type="NCBI Taxonomy" id="1123286"/>
    <lineage>
        <taxon>Bacteria</taxon>
        <taxon>Bacillati</taxon>
        <taxon>Bacillota</taxon>
        <taxon>Negativicutes</taxon>
        <taxon>Selenomonadales</taxon>
        <taxon>Sporomusaceae</taxon>
        <taxon>Sporomusa</taxon>
    </lineage>
</organism>
<evidence type="ECO:0000313" key="2">
    <source>
        <dbReference type="EMBL" id="XFO75119.1"/>
    </source>
</evidence>
<evidence type="ECO:0000259" key="1">
    <source>
        <dbReference type="Pfam" id="PF12654"/>
    </source>
</evidence>
<dbReference type="RefSeq" id="WP_093792141.1">
    <property type="nucleotide sequence ID" value="NZ_CP155571.1"/>
</dbReference>
<reference evidence="2" key="1">
    <citation type="submission" date="2024-05" db="EMBL/GenBank/DDBJ databases">
        <title>Isolation and characterization of Sporomusa carbonis sp. nov., a carboxydotrophic hydrogenogen in the genus of Sporomusa isolated from a charcoal burning pile.</title>
        <authorList>
            <person name="Boeer T."/>
            <person name="Rosenbaum F."/>
            <person name="Eysell L."/>
            <person name="Mueller V."/>
            <person name="Daniel R."/>
            <person name="Poehlein A."/>
        </authorList>
    </citation>
    <scope>NUCLEOTIDE SEQUENCE [LARGE SCALE GENOMIC DNA]</scope>
    <source>
        <strain evidence="2">DSM 3132</strain>
    </source>
</reference>
<keyword evidence="3" id="KW-1185">Reference proteome</keyword>
<sequence length="213" mass="23690">MDTNYRIAYNKGWQDVKQKDPVQIAAQMAVTYLPDTQQFIVPFLNQNYLLDLKQETIACQADGKTPEIEAAILLLHYLSFFQSKAEVTNKWVSLKEIPHGGSLFYPAFHKTAIHDLITAFGQQPQLLHKCAPILGGQAATFGDASAIFQVFPKIPLCVIIWEGDEEIAANATLLFDPSITYLLHIESVIGLGGYLAKRLVRLAVPQKASYIQA</sequence>